<dbReference type="OrthoDB" id="10251230at2759"/>
<reference evidence="3 4" key="1">
    <citation type="journal article" date="2012" name="PLoS Pathog.">
        <title>Diverse lifestyles and strategies of plant pathogenesis encoded in the genomes of eighteen Dothideomycetes fungi.</title>
        <authorList>
            <person name="Ohm R.A."/>
            <person name="Feau N."/>
            <person name="Henrissat B."/>
            <person name="Schoch C.L."/>
            <person name="Horwitz B.A."/>
            <person name="Barry K.W."/>
            <person name="Condon B.J."/>
            <person name="Copeland A.C."/>
            <person name="Dhillon B."/>
            <person name="Glaser F."/>
            <person name="Hesse C.N."/>
            <person name="Kosti I."/>
            <person name="LaButti K."/>
            <person name="Lindquist E.A."/>
            <person name="Lucas S."/>
            <person name="Salamov A.A."/>
            <person name="Bradshaw R.E."/>
            <person name="Ciuffetti L."/>
            <person name="Hamelin R.C."/>
            <person name="Kema G.H.J."/>
            <person name="Lawrence C."/>
            <person name="Scott J.A."/>
            <person name="Spatafora J.W."/>
            <person name="Turgeon B.G."/>
            <person name="de Wit P.J.G.M."/>
            <person name="Zhong S."/>
            <person name="Goodwin S.B."/>
            <person name="Grigoriev I.V."/>
        </authorList>
    </citation>
    <scope>NUCLEOTIDE SEQUENCE [LARGE SCALE GENOMIC DNA]</scope>
    <source>
        <strain evidence="4">28A</strain>
    </source>
</reference>
<dbReference type="InterPro" id="IPR027482">
    <property type="entry name" value="Sec1-like_dom2"/>
</dbReference>
<dbReference type="GeneID" id="19398366"/>
<dbReference type="RefSeq" id="XP_008020835.1">
    <property type="nucleotide sequence ID" value="XM_008022644.1"/>
</dbReference>
<evidence type="ECO:0000256" key="2">
    <source>
        <dbReference type="SAM" id="MobiDB-lite"/>
    </source>
</evidence>
<dbReference type="InterPro" id="IPR036045">
    <property type="entry name" value="Sec1-like_sf"/>
</dbReference>
<dbReference type="GO" id="GO:0046578">
    <property type="term" value="P:regulation of Ras protein signal transduction"/>
    <property type="evidence" value="ECO:0007669"/>
    <property type="project" value="EnsemblFungi"/>
</dbReference>
<feature type="compositionally biased region" description="Polar residues" evidence="2">
    <location>
        <begin position="581"/>
        <end position="592"/>
    </location>
</feature>
<dbReference type="AlphaFoldDB" id="R0KVH4"/>
<dbReference type="EMBL" id="KB908481">
    <property type="protein sequence ID" value="EOA91757.1"/>
    <property type="molecule type" value="Genomic_DNA"/>
</dbReference>
<organism evidence="3 4">
    <name type="scientific">Exserohilum turcicum (strain 28A)</name>
    <name type="common">Northern leaf blight fungus</name>
    <name type="synonym">Setosphaeria turcica</name>
    <dbReference type="NCBI Taxonomy" id="671987"/>
    <lineage>
        <taxon>Eukaryota</taxon>
        <taxon>Fungi</taxon>
        <taxon>Dikarya</taxon>
        <taxon>Ascomycota</taxon>
        <taxon>Pezizomycotina</taxon>
        <taxon>Dothideomycetes</taxon>
        <taxon>Pleosporomycetidae</taxon>
        <taxon>Pleosporales</taxon>
        <taxon>Pleosporineae</taxon>
        <taxon>Pleosporaceae</taxon>
        <taxon>Exserohilum</taxon>
    </lineage>
</organism>
<dbReference type="PANTHER" id="PTHR11679">
    <property type="entry name" value="VESICLE PROTEIN SORTING-ASSOCIATED"/>
    <property type="match status" value="1"/>
</dbReference>
<evidence type="ECO:0000313" key="3">
    <source>
        <dbReference type="EMBL" id="EOA91757.1"/>
    </source>
</evidence>
<comment type="similarity">
    <text evidence="1">Belongs to the STXBP/unc-18/SEC1 family.</text>
</comment>
<dbReference type="GO" id="GO:0006888">
    <property type="term" value="P:endoplasmic reticulum to Golgi vesicle-mediated transport"/>
    <property type="evidence" value="ECO:0007669"/>
    <property type="project" value="EnsemblFungi"/>
</dbReference>
<dbReference type="Gene3D" id="3.40.50.2060">
    <property type="match status" value="1"/>
</dbReference>
<dbReference type="GO" id="GO:0048280">
    <property type="term" value="P:vesicle fusion with Golgi apparatus"/>
    <property type="evidence" value="ECO:0007669"/>
    <property type="project" value="EnsemblFungi"/>
</dbReference>
<protein>
    <submittedName>
        <fullName evidence="3">Uncharacterized protein</fullName>
    </submittedName>
</protein>
<dbReference type="Pfam" id="PF00995">
    <property type="entry name" value="Sec1"/>
    <property type="match status" value="1"/>
</dbReference>
<dbReference type="Gene3D" id="3.90.830.10">
    <property type="entry name" value="Syntaxin Binding Protein 1, Chain A, domain 2"/>
    <property type="match status" value="1"/>
</dbReference>
<gene>
    <name evidence="3" type="ORF">SETTUDRAFT_162349</name>
</gene>
<dbReference type="PIRSF" id="PIRSF005715">
    <property type="entry name" value="VPS45_Sec1"/>
    <property type="match status" value="1"/>
</dbReference>
<dbReference type="STRING" id="671987.R0KVH4"/>
<dbReference type="GO" id="GO:0005783">
    <property type="term" value="C:endoplasmic reticulum"/>
    <property type="evidence" value="ECO:0007669"/>
    <property type="project" value="EnsemblFungi"/>
</dbReference>
<dbReference type="Gene3D" id="1.25.40.60">
    <property type="match status" value="1"/>
</dbReference>
<name>R0KVH4_EXST2</name>
<feature type="region of interest" description="Disordered" evidence="2">
    <location>
        <begin position="573"/>
        <end position="593"/>
    </location>
</feature>
<reference evidence="3 4" key="2">
    <citation type="journal article" date="2013" name="PLoS Genet.">
        <title>Comparative genome structure, secondary metabolite, and effector coding capacity across Cochliobolus pathogens.</title>
        <authorList>
            <person name="Condon B.J."/>
            <person name="Leng Y."/>
            <person name="Wu D."/>
            <person name="Bushley K.E."/>
            <person name="Ohm R.A."/>
            <person name="Otillar R."/>
            <person name="Martin J."/>
            <person name="Schackwitz W."/>
            <person name="Grimwood J."/>
            <person name="MohdZainudin N."/>
            <person name="Xue C."/>
            <person name="Wang R."/>
            <person name="Manning V.A."/>
            <person name="Dhillon B."/>
            <person name="Tu Z.J."/>
            <person name="Steffenson B.J."/>
            <person name="Salamov A."/>
            <person name="Sun H."/>
            <person name="Lowry S."/>
            <person name="LaButti K."/>
            <person name="Han J."/>
            <person name="Copeland A."/>
            <person name="Lindquist E."/>
            <person name="Barry K."/>
            <person name="Schmutz J."/>
            <person name="Baker S.E."/>
            <person name="Ciuffetti L.M."/>
            <person name="Grigoriev I.V."/>
            <person name="Zhong S."/>
            <person name="Turgeon B.G."/>
        </authorList>
    </citation>
    <scope>NUCLEOTIDE SEQUENCE [LARGE SCALE GENOMIC DNA]</scope>
    <source>
        <strain evidence="4">28A</strain>
    </source>
</reference>
<dbReference type="Gene3D" id="3.40.50.1910">
    <property type="match status" value="1"/>
</dbReference>
<dbReference type="SUPFAM" id="SSF56815">
    <property type="entry name" value="Sec1/munc18-like (SM) proteins"/>
    <property type="match status" value="1"/>
</dbReference>
<keyword evidence="4" id="KW-1185">Reference proteome</keyword>
<dbReference type="InterPro" id="IPR001619">
    <property type="entry name" value="Sec1-like"/>
</dbReference>
<dbReference type="GO" id="GO:0000139">
    <property type="term" value="C:Golgi membrane"/>
    <property type="evidence" value="ECO:0007669"/>
    <property type="project" value="EnsemblFungi"/>
</dbReference>
<dbReference type="GO" id="GO:0006890">
    <property type="term" value="P:retrograde vesicle-mediated transport, Golgi to endoplasmic reticulum"/>
    <property type="evidence" value="ECO:0007669"/>
    <property type="project" value="EnsemblFungi"/>
</dbReference>
<dbReference type="GO" id="GO:0035543">
    <property type="term" value="P:positive regulation of SNARE complex assembly"/>
    <property type="evidence" value="ECO:0007669"/>
    <property type="project" value="EnsemblFungi"/>
</dbReference>
<dbReference type="Proteomes" id="UP000016935">
    <property type="component" value="Unassembled WGS sequence"/>
</dbReference>
<sequence length="671" mass="73935">MAISLRDRQIASIKRLLNLNPPVDADAAQDDSSEVTNPEIAWRVLVYDDAAKAVVSSVLRVNDLRAAGVTVHLNLKSRRSPIPAPGIYLMAPTAENLSLVTKDLGEGLYTPAYVNFLSSVPRQLLESWGAELATMPDAASNLAQIYDQYLNFVTLGHDQFSLNIDQSYYRLNSSRTEDAELDAHMDRIVSGLFSVVVTMAVVPIIRAPRGGAAEVIAAKLDRKLRDHVLNNKESLFASSTASRPLLVIIDRNADLNPMLSHSWIYQSLVYDVCKFHLNKIEVTVPNDKNKPESGTKKQSYDLAATDYFWNRNASQPFPNVAEEVTNEWTKYSEDADALTKKTGSSSLDDLSGESNQFAAHLKGALTLLPELRERKATIEAHMSILEAIMEGIKQRKLDEFFQLEEEIDKQTKSSMMEVLKDPAKGQDPMDKFRFFLQWYLTTEQEVSRAELEGFDNALKAAGVDTTPLAYIKTVRQITQMSMLSSSAPAQPAQASSQLFGGFTSLSSRVTDRFKEAGLGANFEGVLAGIKSYLPANQDLTITKITESLMDPQNATSSALNKTENYLYFDPRSANARGTVPPASQSRNQQSSVGRGIDATFGQRRQGFSEAIVFPVGGGSMDEETNIQAWAKRTSAAAGTGPKRRIVYGSTKLYSARAFIEEELIPLGKESI</sequence>
<dbReference type="InterPro" id="IPR043127">
    <property type="entry name" value="Sec-1-like_dom3a"/>
</dbReference>
<evidence type="ECO:0000313" key="4">
    <source>
        <dbReference type="Proteomes" id="UP000016935"/>
    </source>
</evidence>
<proteinExistence type="inferred from homology"/>
<evidence type="ECO:0000256" key="1">
    <source>
        <dbReference type="ARBA" id="ARBA00009884"/>
    </source>
</evidence>
<dbReference type="GO" id="GO:0030134">
    <property type="term" value="C:COPII-coated ER to Golgi transport vesicle"/>
    <property type="evidence" value="ECO:0007669"/>
    <property type="project" value="EnsemblFungi"/>
</dbReference>
<accession>R0KVH4</accession>
<dbReference type="eggNOG" id="KOG1301">
    <property type="taxonomic scope" value="Eukaryota"/>
</dbReference>
<dbReference type="HOGENOM" id="CLU_016216_2_0_1"/>
<dbReference type="GO" id="GO:0019905">
    <property type="term" value="F:syntaxin binding"/>
    <property type="evidence" value="ECO:0007669"/>
    <property type="project" value="EnsemblFungi"/>
</dbReference>
<dbReference type="InterPro" id="IPR043154">
    <property type="entry name" value="Sec-1-like_dom1"/>
</dbReference>